<feature type="region of interest" description="Disordered" evidence="1">
    <location>
        <begin position="53"/>
        <end position="76"/>
    </location>
</feature>
<protein>
    <submittedName>
        <fullName evidence="3">Acetyltransferase (GNAT) family protein</fullName>
    </submittedName>
</protein>
<sequence length="76" mass="8667">MSLAVAPECRKRGIATELLDRMAQVAKLENRRAISLTCLPKLFSFYEKRGYQNEGKTTDDIPDPDNESSYNMVKKL</sequence>
<proteinExistence type="predicted"/>
<dbReference type="PROSITE" id="PS51186">
    <property type="entry name" value="GNAT"/>
    <property type="match status" value="1"/>
</dbReference>
<accession>A0ABY0MD04</accession>
<feature type="domain" description="N-acetyltransferase" evidence="2">
    <location>
        <begin position="1"/>
        <end position="76"/>
    </location>
</feature>
<dbReference type="EMBL" id="FMXC01000006">
    <property type="protein sequence ID" value="SDA48193.1"/>
    <property type="molecule type" value="Genomic_DNA"/>
</dbReference>
<evidence type="ECO:0000313" key="3">
    <source>
        <dbReference type="EMBL" id="SDA48193.1"/>
    </source>
</evidence>
<keyword evidence="4" id="KW-1185">Reference proteome</keyword>
<dbReference type="Gene3D" id="3.40.630.30">
    <property type="match status" value="1"/>
</dbReference>
<dbReference type="InterPro" id="IPR016181">
    <property type="entry name" value="Acyl_CoA_acyltransferase"/>
</dbReference>
<dbReference type="SUPFAM" id="SSF55729">
    <property type="entry name" value="Acyl-CoA N-acyltransferases (Nat)"/>
    <property type="match status" value="1"/>
</dbReference>
<name>A0ABY0MD04_9LACO</name>
<comment type="caution">
    <text evidence="3">The sequence shown here is derived from an EMBL/GenBank/DDBJ whole genome shotgun (WGS) entry which is preliminary data.</text>
</comment>
<feature type="compositionally biased region" description="Polar residues" evidence="1">
    <location>
        <begin position="67"/>
        <end position="76"/>
    </location>
</feature>
<dbReference type="CDD" id="cd04301">
    <property type="entry name" value="NAT_SF"/>
    <property type="match status" value="1"/>
</dbReference>
<evidence type="ECO:0000256" key="1">
    <source>
        <dbReference type="SAM" id="MobiDB-lite"/>
    </source>
</evidence>
<dbReference type="Proteomes" id="UP000181860">
    <property type="component" value="Unassembled WGS sequence"/>
</dbReference>
<evidence type="ECO:0000259" key="2">
    <source>
        <dbReference type="PROSITE" id="PS51186"/>
    </source>
</evidence>
<organism evidence="3 4">
    <name type="scientific">Lactobacillus kefiranofaciens</name>
    <dbReference type="NCBI Taxonomy" id="267818"/>
    <lineage>
        <taxon>Bacteria</taxon>
        <taxon>Bacillati</taxon>
        <taxon>Bacillota</taxon>
        <taxon>Bacilli</taxon>
        <taxon>Lactobacillales</taxon>
        <taxon>Lactobacillaceae</taxon>
        <taxon>Lactobacillus</taxon>
    </lineage>
</organism>
<dbReference type="InterPro" id="IPR000182">
    <property type="entry name" value="GNAT_dom"/>
</dbReference>
<reference evidence="3 4" key="1">
    <citation type="submission" date="2016-10" db="EMBL/GenBank/DDBJ databases">
        <authorList>
            <person name="Varghese N."/>
            <person name="Submissions S."/>
        </authorList>
    </citation>
    <scope>NUCLEOTIDE SEQUENCE [LARGE SCALE GENOMIC DNA]</scope>
    <source>
        <strain evidence="3 4">ATCC 43761</strain>
    </source>
</reference>
<gene>
    <name evidence="3" type="ORF">SAMN02983011_00815</name>
</gene>
<dbReference type="Pfam" id="PF13508">
    <property type="entry name" value="Acetyltransf_7"/>
    <property type="match status" value="1"/>
</dbReference>
<evidence type="ECO:0000313" key="4">
    <source>
        <dbReference type="Proteomes" id="UP000181860"/>
    </source>
</evidence>